<evidence type="ECO:0000313" key="9">
    <source>
        <dbReference type="RefSeq" id="XP_072836037.1"/>
    </source>
</evidence>
<feature type="domain" description="Phospholipase A2 inhibitor N-terminal" evidence="7">
    <location>
        <begin position="65"/>
        <end position="146"/>
    </location>
</feature>
<keyword evidence="3" id="KW-0964">Secreted</keyword>
<evidence type="ECO:0000256" key="5">
    <source>
        <dbReference type="ARBA" id="ARBA00023157"/>
    </source>
</evidence>
<dbReference type="InterPro" id="IPR016054">
    <property type="entry name" value="LY6_UPA_recep-like"/>
</dbReference>
<dbReference type="GO" id="GO:0019834">
    <property type="term" value="F:phospholipase A2 inhibitor activity"/>
    <property type="evidence" value="ECO:0007669"/>
    <property type="project" value="UniProtKB-KW"/>
</dbReference>
<sequence>MFPFLAWFDPSSSTMKPFPNSWLLLSLHSSGWLGRFAYRQVLHITFLEAKDWLGCPSGCPGVSLQCQFCQDTSATSTTETTQECQSSQDVYVSAVSEVSMNGLRVSLSFKSCLDHWFCQAGSYTASVEDDVHIRTQINCCQEGQCNRGALQLPDPKKLVANGFQCPGCFSILSDRCGSKGMVNCTQKEDPCFNLAGSINRSILNGRSAFQGCTTAKACSFKREAVKAANQVFEAQISQADCKPEEKVTPPPQKL</sequence>
<reference evidence="9" key="1">
    <citation type="submission" date="2025-08" db="UniProtKB">
        <authorList>
            <consortium name="RefSeq"/>
        </authorList>
    </citation>
    <scope>IDENTIFICATION</scope>
</reference>
<dbReference type="InterPro" id="IPR004126">
    <property type="entry name" value="PLipase_A2_inh_N"/>
</dbReference>
<dbReference type="Gene3D" id="2.10.60.10">
    <property type="entry name" value="CD59"/>
    <property type="match status" value="2"/>
</dbReference>
<proteinExistence type="inferred from homology"/>
<dbReference type="GeneID" id="140702030"/>
<dbReference type="Pfam" id="PF02988">
    <property type="entry name" value="PLA2_inh"/>
    <property type="match status" value="1"/>
</dbReference>
<organism evidence="8 9">
    <name type="scientific">Pogona vitticeps</name>
    <name type="common">central bearded dragon</name>
    <dbReference type="NCBI Taxonomy" id="103695"/>
    <lineage>
        <taxon>Eukaryota</taxon>
        <taxon>Metazoa</taxon>
        <taxon>Chordata</taxon>
        <taxon>Craniata</taxon>
        <taxon>Vertebrata</taxon>
        <taxon>Euteleostomi</taxon>
        <taxon>Lepidosauria</taxon>
        <taxon>Squamata</taxon>
        <taxon>Bifurcata</taxon>
        <taxon>Unidentata</taxon>
        <taxon>Episquamata</taxon>
        <taxon>Toxicofera</taxon>
        <taxon>Iguania</taxon>
        <taxon>Acrodonta</taxon>
        <taxon>Agamidae</taxon>
        <taxon>Amphibolurinae</taxon>
        <taxon>Pogona</taxon>
    </lineage>
</organism>
<keyword evidence="4 9" id="KW-0593">Phospholipase A2 inhibitor</keyword>
<comment type="similarity">
    <text evidence="2">Belongs to the CNF-like-inhibitor family.</text>
</comment>
<feature type="domain" description="UPAR/Ly6" evidence="6">
    <location>
        <begin position="162"/>
        <end position="223"/>
    </location>
</feature>
<dbReference type="CDD" id="cd23572">
    <property type="entry name" value="TFP_LU_ECD_PINLYP_rpt2"/>
    <property type="match status" value="1"/>
</dbReference>
<evidence type="ECO:0000259" key="6">
    <source>
        <dbReference type="Pfam" id="PF00021"/>
    </source>
</evidence>
<keyword evidence="5" id="KW-1015">Disulfide bond</keyword>
<dbReference type="InterPro" id="IPR050918">
    <property type="entry name" value="CNF-like_PLA2_Inhibitor"/>
</dbReference>
<comment type="subcellular location">
    <subcellularLocation>
        <location evidence="1">Secreted</location>
    </subcellularLocation>
</comment>
<dbReference type="Pfam" id="PF00021">
    <property type="entry name" value="UPAR_LY6"/>
    <property type="match status" value="1"/>
</dbReference>
<dbReference type="InterPro" id="IPR045860">
    <property type="entry name" value="Snake_toxin-like_sf"/>
</dbReference>
<evidence type="ECO:0000259" key="7">
    <source>
        <dbReference type="Pfam" id="PF02988"/>
    </source>
</evidence>
<evidence type="ECO:0000256" key="4">
    <source>
        <dbReference type="ARBA" id="ARBA00023005"/>
    </source>
</evidence>
<protein>
    <submittedName>
        <fullName evidence="9">Phospholipase A2 inhibitor and Ly6/PLAUR domain-containing protein-like isoform X1</fullName>
    </submittedName>
</protein>
<evidence type="ECO:0000256" key="2">
    <source>
        <dbReference type="ARBA" id="ARBA00006570"/>
    </source>
</evidence>
<dbReference type="SUPFAM" id="SSF57302">
    <property type="entry name" value="Snake toxin-like"/>
    <property type="match status" value="2"/>
</dbReference>
<dbReference type="PANTHER" id="PTHR20914:SF9">
    <property type="entry name" value="COILED, ISOFORM A"/>
    <property type="match status" value="1"/>
</dbReference>
<keyword evidence="8" id="KW-1185">Reference proteome</keyword>
<dbReference type="RefSeq" id="XP_072836037.1">
    <property type="nucleotide sequence ID" value="XM_072979936.1"/>
</dbReference>
<evidence type="ECO:0000256" key="3">
    <source>
        <dbReference type="ARBA" id="ARBA00022525"/>
    </source>
</evidence>
<dbReference type="PANTHER" id="PTHR20914">
    <property type="entry name" value="LY6/PLAUR DOMAIN-CONTAINING PROTEIN 8"/>
    <property type="match status" value="1"/>
</dbReference>
<gene>
    <name evidence="9" type="primary">LOC140702030</name>
</gene>
<name>A0ABM5ESC4_9SAUR</name>
<accession>A0ABM5ESC4</accession>
<evidence type="ECO:0000313" key="8">
    <source>
        <dbReference type="Proteomes" id="UP001652642"/>
    </source>
</evidence>
<evidence type="ECO:0000256" key="1">
    <source>
        <dbReference type="ARBA" id="ARBA00004613"/>
    </source>
</evidence>
<dbReference type="Proteomes" id="UP001652642">
    <property type="component" value="Chromosome 9"/>
</dbReference>